<reference evidence="2" key="1">
    <citation type="journal article" date="2023" name="IScience">
        <title>Live-bearing cockroach genome reveals convergent evolutionary mechanisms linked to viviparity in insects and beyond.</title>
        <authorList>
            <person name="Fouks B."/>
            <person name="Harrison M.C."/>
            <person name="Mikhailova A.A."/>
            <person name="Marchal E."/>
            <person name="English S."/>
            <person name="Carruthers M."/>
            <person name="Jennings E.C."/>
            <person name="Chiamaka E.L."/>
            <person name="Frigard R.A."/>
            <person name="Pippel M."/>
            <person name="Attardo G.M."/>
            <person name="Benoit J.B."/>
            <person name="Bornberg-Bauer E."/>
            <person name="Tobe S.S."/>
        </authorList>
    </citation>
    <scope>NUCLEOTIDE SEQUENCE</scope>
    <source>
        <strain evidence="2">Stay&amp;Tobe</strain>
    </source>
</reference>
<evidence type="ECO:0000256" key="1">
    <source>
        <dbReference type="SAM" id="MobiDB-lite"/>
    </source>
</evidence>
<comment type="caution">
    <text evidence="2">The sequence shown here is derived from an EMBL/GenBank/DDBJ whole genome shotgun (WGS) entry which is preliminary data.</text>
</comment>
<reference evidence="2" key="2">
    <citation type="submission" date="2023-05" db="EMBL/GenBank/DDBJ databases">
        <authorList>
            <person name="Fouks B."/>
        </authorList>
    </citation>
    <scope>NUCLEOTIDE SEQUENCE</scope>
    <source>
        <strain evidence="2">Stay&amp;Tobe</strain>
        <tissue evidence="2">Testes</tissue>
    </source>
</reference>
<proteinExistence type="predicted"/>
<keyword evidence="3" id="KW-1185">Reference proteome</keyword>
<name>A0AAD8AI98_DIPPU</name>
<dbReference type="AlphaFoldDB" id="A0AAD8AI98"/>
<organism evidence="2 3">
    <name type="scientific">Diploptera punctata</name>
    <name type="common">Pacific beetle cockroach</name>
    <dbReference type="NCBI Taxonomy" id="6984"/>
    <lineage>
        <taxon>Eukaryota</taxon>
        <taxon>Metazoa</taxon>
        <taxon>Ecdysozoa</taxon>
        <taxon>Arthropoda</taxon>
        <taxon>Hexapoda</taxon>
        <taxon>Insecta</taxon>
        <taxon>Pterygota</taxon>
        <taxon>Neoptera</taxon>
        <taxon>Polyneoptera</taxon>
        <taxon>Dictyoptera</taxon>
        <taxon>Blattodea</taxon>
        <taxon>Blaberoidea</taxon>
        <taxon>Blaberidae</taxon>
        <taxon>Diplopterinae</taxon>
        <taxon>Diploptera</taxon>
    </lineage>
</organism>
<gene>
    <name evidence="2" type="ORF">L9F63_009917</name>
</gene>
<feature type="non-terminal residue" evidence="2">
    <location>
        <position position="96"/>
    </location>
</feature>
<accession>A0AAD8AI98</accession>
<evidence type="ECO:0000313" key="2">
    <source>
        <dbReference type="EMBL" id="KAJ9599600.1"/>
    </source>
</evidence>
<feature type="region of interest" description="Disordered" evidence="1">
    <location>
        <begin position="30"/>
        <end position="51"/>
    </location>
</feature>
<dbReference type="Proteomes" id="UP001233999">
    <property type="component" value="Unassembled WGS sequence"/>
</dbReference>
<protein>
    <submittedName>
        <fullName evidence="2">Uncharacterized protein</fullName>
    </submittedName>
</protein>
<evidence type="ECO:0000313" key="3">
    <source>
        <dbReference type="Proteomes" id="UP001233999"/>
    </source>
</evidence>
<sequence>NPQTFSRHFAETKAYTWSFHNAKIFRSLSPSSKKETAKKRHNTGRPEATDDKLRNCSIEEKGYELHGCQRPTWDKLLKIGTVLPKSEQKLSLWTVS</sequence>
<dbReference type="EMBL" id="JASPKZ010000793">
    <property type="protein sequence ID" value="KAJ9599600.1"/>
    <property type="molecule type" value="Genomic_DNA"/>
</dbReference>